<evidence type="ECO:0000313" key="3">
    <source>
        <dbReference type="Proteomes" id="UP000030848"/>
    </source>
</evidence>
<proteinExistence type="predicted"/>
<evidence type="ECO:0000313" key="2">
    <source>
        <dbReference type="EMBL" id="KHF45377.1"/>
    </source>
</evidence>
<organism evidence="2 3">
    <name type="scientific">Saccharomonospora viridis</name>
    <dbReference type="NCBI Taxonomy" id="1852"/>
    <lineage>
        <taxon>Bacteria</taxon>
        <taxon>Bacillati</taxon>
        <taxon>Actinomycetota</taxon>
        <taxon>Actinomycetes</taxon>
        <taxon>Pseudonocardiales</taxon>
        <taxon>Pseudonocardiaceae</taxon>
        <taxon>Saccharomonospora</taxon>
    </lineage>
</organism>
<name>A0A837DCQ5_9PSEU</name>
<dbReference type="AlphaFoldDB" id="A0A837DCQ5"/>
<protein>
    <submittedName>
        <fullName evidence="2">Uncharacterized protein</fullName>
    </submittedName>
</protein>
<comment type="caution">
    <text evidence="2">The sequence shown here is derived from an EMBL/GenBank/DDBJ whole genome shotgun (WGS) entry which is preliminary data.</text>
</comment>
<feature type="region of interest" description="Disordered" evidence="1">
    <location>
        <begin position="1"/>
        <end position="24"/>
    </location>
</feature>
<reference evidence="2 3" key="1">
    <citation type="submission" date="2014-10" db="EMBL/GenBank/DDBJ databases">
        <title>Genome sequence of Micropolyspora internatus JCM3315.</title>
        <authorList>
            <person name="Shin S.-K."/>
            <person name="Yi H."/>
        </authorList>
    </citation>
    <scope>NUCLEOTIDE SEQUENCE [LARGE SCALE GENOMIC DNA]</scope>
    <source>
        <strain evidence="2 3">JCM 3315</strain>
    </source>
</reference>
<sequence length="54" mass="6237">MHSLADGRSCRCHGSHYVSPRPRPADRVLRTVVHEGKTLPKDRRTRWVTRGWAS</sequence>
<dbReference type="Proteomes" id="UP000030848">
    <property type="component" value="Unassembled WGS sequence"/>
</dbReference>
<accession>A0A837DCQ5</accession>
<evidence type="ECO:0000256" key="1">
    <source>
        <dbReference type="SAM" id="MobiDB-lite"/>
    </source>
</evidence>
<gene>
    <name evidence="2" type="ORF">MINT15_05940</name>
</gene>
<dbReference type="EMBL" id="JRZE01000002">
    <property type="protein sequence ID" value="KHF45377.1"/>
    <property type="molecule type" value="Genomic_DNA"/>
</dbReference>